<name>A0ABU5NUQ6_9GAMM</name>
<evidence type="ECO:0000313" key="1">
    <source>
        <dbReference type="EMBL" id="MEA1079546.1"/>
    </source>
</evidence>
<reference evidence="1 2" key="1">
    <citation type="submission" date="2023-12" db="EMBL/GenBank/DDBJ databases">
        <title>Marinobacter qingdaonensis sp. nov., isolated from the intertidal sediment of Qingdao, PR China.</title>
        <authorList>
            <person name="Li Y."/>
        </authorList>
    </citation>
    <scope>NUCLEOTIDE SEQUENCE [LARGE SCALE GENOMIC DNA]</scope>
    <source>
        <strain evidence="1 2">ASW11-75</strain>
    </source>
</reference>
<protein>
    <submittedName>
        <fullName evidence="1">Uncharacterized protein</fullName>
    </submittedName>
</protein>
<keyword evidence="2" id="KW-1185">Reference proteome</keyword>
<accession>A0ABU5NUQ6</accession>
<organism evidence="1 2">
    <name type="scientific">Marinobacter qingdaonensis</name>
    <dbReference type="NCBI Taxonomy" id="3108486"/>
    <lineage>
        <taxon>Bacteria</taxon>
        <taxon>Pseudomonadati</taxon>
        <taxon>Pseudomonadota</taxon>
        <taxon>Gammaproteobacteria</taxon>
        <taxon>Pseudomonadales</taxon>
        <taxon>Marinobacteraceae</taxon>
        <taxon>Marinobacter</taxon>
    </lineage>
</organism>
<proteinExistence type="predicted"/>
<sequence>MSTRASISGSEKYHLYTEELLSDDPRSVFLDLTPPPSFSVSKEVFGGKMIEQLTAEIPAEIMDEMAIEWIKHRKLQGAVGGPVGAEWGSPDCPYD</sequence>
<gene>
    <name evidence="1" type="ORF">U5822_02620</name>
</gene>
<dbReference type="EMBL" id="JAYDCJ010000001">
    <property type="protein sequence ID" value="MEA1079546.1"/>
    <property type="molecule type" value="Genomic_DNA"/>
</dbReference>
<dbReference type="RefSeq" id="WP_322854066.1">
    <property type="nucleotide sequence ID" value="NZ_JAYDCJ010000001.1"/>
</dbReference>
<evidence type="ECO:0000313" key="2">
    <source>
        <dbReference type="Proteomes" id="UP001305746"/>
    </source>
</evidence>
<dbReference type="Proteomes" id="UP001305746">
    <property type="component" value="Unassembled WGS sequence"/>
</dbReference>
<comment type="caution">
    <text evidence="1">The sequence shown here is derived from an EMBL/GenBank/DDBJ whole genome shotgun (WGS) entry which is preliminary data.</text>
</comment>